<dbReference type="InterPro" id="IPR036412">
    <property type="entry name" value="HAD-like_sf"/>
</dbReference>
<evidence type="ECO:0008006" key="5">
    <source>
        <dbReference type="Google" id="ProtNLM"/>
    </source>
</evidence>
<comment type="caution">
    <text evidence="3">The sequence shown here is derived from an EMBL/GenBank/DDBJ whole genome shotgun (WGS) entry which is preliminary data.</text>
</comment>
<feature type="region of interest" description="Disordered" evidence="2">
    <location>
        <begin position="180"/>
        <end position="200"/>
    </location>
</feature>
<proteinExistence type="predicted"/>
<reference evidence="3" key="1">
    <citation type="submission" date="2020-07" db="EMBL/GenBank/DDBJ databases">
        <authorList>
            <person name="Nieuwenhuis M."/>
            <person name="Van De Peppel L.J.J."/>
        </authorList>
    </citation>
    <scope>NUCLEOTIDE SEQUENCE</scope>
    <source>
        <strain evidence="3">AP01</strain>
        <tissue evidence="3">Mycelium</tissue>
    </source>
</reference>
<dbReference type="Proteomes" id="UP000775547">
    <property type="component" value="Unassembled WGS sequence"/>
</dbReference>
<evidence type="ECO:0000313" key="3">
    <source>
        <dbReference type="EMBL" id="KAG5646750.1"/>
    </source>
</evidence>
<accession>A0A9P7GG63</accession>
<feature type="region of interest" description="Disordered" evidence="2">
    <location>
        <begin position="86"/>
        <end position="132"/>
    </location>
</feature>
<dbReference type="PANTHER" id="PTHR43316">
    <property type="entry name" value="HYDROLASE, HALOACID DELAHOGENASE-RELATED"/>
    <property type="match status" value="1"/>
</dbReference>
<dbReference type="SUPFAM" id="SSF56784">
    <property type="entry name" value="HAD-like"/>
    <property type="match status" value="1"/>
</dbReference>
<dbReference type="GO" id="GO:0016787">
    <property type="term" value="F:hydrolase activity"/>
    <property type="evidence" value="ECO:0007669"/>
    <property type="project" value="UniProtKB-KW"/>
</dbReference>
<evidence type="ECO:0000256" key="1">
    <source>
        <dbReference type="ARBA" id="ARBA00022801"/>
    </source>
</evidence>
<evidence type="ECO:0000256" key="2">
    <source>
        <dbReference type="SAM" id="MobiDB-lite"/>
    </source>
</evidence>
<organism evidence="3 4">
    <name type="scientific">Asterophora parasitica</name>
    <dbReference type="NCBI Taxonomy" id="117018"/>
    <lineage>
        <taxon>Eukaryota</taxon>
        <taxon>Fungi</taxon>
        <taxon>Dikarya</taxon>
        <taxon>Basidiomycota</taxon>
        <taxon>Agaricomycotina</taxon>
        <taxon>Agaricomycetes</taxon>
        <taxon>Agaricomycetidae</taxon>
        <taxon>Agaricales</taxon>
        <taxon>Tricholomatineae</taxon>
        <taxon>Lyophyllaceae</taxon>
        <taxon>Asterophora</taxon>
    </lineage>
</organism>
<reference evidence="3" key="2">
    <citation type="submission" date="2021-10" db="EMBL/GenBank/DDBJ databases">
        <title>Phylogenomics reveals ancestral predisposition of the termite-cultivated fungus Termitomyces towards a domesticated lifestyle.</title>
        <authorList>
            <person name="Auxier B."/>
            <person name="Grum-Grzhimaylo A."/>
            <person name="Cardenas M.E."/>
            <person name="Lodge J.D."/>
            <person name="Laessoe T."/>
            <person name="Pedersen O."/>
            <person name="Smith M.E."/>
            <person name="Kuyper T.W."/>
            <person name="Franco-Molano E.A."/>
            <person name="Baroni T.J."/>
            <person name="Aanen D.K."/>
        </authorList>
    </citation>
    <scope>NUCLEOTIDE SEQUENCE</scope>
    <source>
        <strain evidence="3">AP01</strain>
        <tissue evidence="3">Mycelium</tissue>
    </source>
</reference>
<gene>
    <name evidence="3" type="ORF">DXG03_002432</name>
</gene>
<feature type="compositionally biased region" description="Polar residues" evidence="2">
    <location>
        <begin position="96"/>
        <end position="129"/>
    </location>
</feature>
<dbReference type="PANTHER" id="PTHR43316:SF9">
    <property type="entry name" value="ACID DEHALOGENASE, PUTATIVE (AFU_ORTHOLOGUE AFUA_6G14460)-RELATED"/>
    <property type="match status" value="1"/>
</dbReference>
<keyword evidence="1" id="KW-0378">Hydrolase</keyword>
<dbReference type="OrthoDB" id="20198at2759"/>
<dbReference type="InterPro" id="IPR051540">
    <property type="entry name" value="S-2-haloacid_dehalogenase"/>
</dbReference>
<name>A0A9P7GG63_9AGAR</name>
<dbReference type="Gene3D" id="3.40.50.1000">
    <property type="entry name" value="HAD superfamily/HAD-like"/>
    <property type="match status" value="1"/>
</dbReference>
<dbReference type="InterPro" id="IPR023214">
    <property type="entry name" value="HAD_sf"/>
</dbReference>
<dbReference type="EMBL" id="JABCKV010000017">
    <property type="protein sequence ID" value="KAG5646750.1"/>
    <property type="molecule type" value="Genomic_DNA"/>
</dbReference>
<protein>
    <recommendedName>
        <fullName evidence="5">Haloacid dehalogenase</fullName>
    </recommendedName>
</protein>
<sequence length="341" mass="37149">MASNKLTDHKYLIFDVYGTLADWETGLYNALLPLLSRFRSSSQWSRTEAIQAFLSVESDIQAQHPSMLYSDLLAKAHEVLEARLSAGEGGSAMDNGATTLEGNPTTSSAAQDQEGESSTLTPQTISSPDAHTAFGNSIKEWAPFPDSSEALHRLSKHFHLIVLSNVDHASFAHTHAYLSEGSTPASSGYDREAPALYRRPSPNTHPIDLWLPRRTPNSNSPFSLILTAQDTGSYKPALTGFLAAFEAIRSEPILLATPGESRDSASATPTIDDIKSKTLCVAQSLTHDHKPAKQLGVRSVWIDRQGAALRPSDADEYGWKWRFETLGDMASAVEKELPDIA</sequence>
<dbReference type="Gene3D" id="1.10.150.750">
    <property type="match status" value="1"/>
</dbReference>
<keyword evidence="4" id="KW-1185">Reference proteome</keyword>
<evidence type="ECO:0000313" key="4">
    <source>
        <dbReference type="Proteomes" id="UP000775547"/>
    </source>
</evidence>
<dbReference type="AlphaFoldDB" id="A0A9P7GG63"/>